<feature type="signal peptide" evidence="2">
    <location>
        <begin position="1"/>
        <end position="19"/>
    </location>
</feature>
<evidence type="ECO:0000256" key="2">
    <source>
        <dbReference type="SAM" id="SignalP"/>
    </source>
</evidence>
<keyword evidence="2" id="KW-0732">Signal</keyword>
<name>A0A917F9A8_9PROT</name>
<dbReference type="Gene3D" id="2.60.120.560">
    <property type="entry name" value="Exo-inulinase, domain 1"/>
    <property type="match status" value="1"/>
</dbReference>
<gene>
    <name evidence="3" type="ORF">GCM10011332_11240</name>
</gene>
<proteinExistence type="predicted"/>
<accession>A0A917F9A8</accession>
<dbReference type="AlphaFoldDB" id="A0A917F9A8"/>
<dbReference type="RefSeq" id="WP_188662623.1">
    <property type="nucleotide sequence ID" value="NZ_BMHV01000006.1"/>
</dbReference>
<evidence type="ECO:0000256" key="1">
    <source>
        <dbReference type="SAM" id="Coils"/>
    </source>
</evidence>
<dbReference type="Proteomes" id="UP000632498">
    <property type="component" value="Unassembled WGS sequence"/>
</dbReference>
<reference evidence="3" key="2">
    <citation type="submission" date="2020-09" db="EMBL/GenBank/DDBJ databases">
        <authorList>
            <person name="Sun Q."/>
            <person name="Zhou Y."/>
        </authorList>
    </citation>
    <scope>NUCLEOTIDE SEQUENCE</scope>
    <source>
        <strain evidence="3">CGMCC 1.15254</strain>
    </source>
</reference>
<reference evidence="3" key="1">
    <citation type="journal article" date="2014" name="Int. J. Syst. Evol. Microbiol.">
        <title>Complete genome sequence of Corynebacterium casei LMG S-19264T (=DSM 44701T), isolated from a smear-ripened cheese.</title>
        <authorList>
            <consortium name="US DOE Joint Genome Institute (JGI-PGF)"/>
            <person name="Walter F."/>
            <person name="Albersmeier A."/>
            <person name="Kalinowski J."/>
            <person name="Ruckert C."/>
        </authorList>
    </citation>
    <scope>NUCLEOTIDE SEQUENCE</scope>
    <source>
        <strain evidence="3">CGMCC 1.15254</strain>
    </source>
</reference>
<feature type="chain" id="PRO_5037064656" evidence="2">
    <location>
        <begin position="20"/>
        <end position="308"/>
    </location>
</feature>
<evidence type="ECO:0000313" key="3">
    <source>
        <dbReference type="EMBL" id="GGF59377.1"/>
    </source>
</evidence>
<dbReference type="EMBL" id="BMHV01000006">
    <property type="protein sequence ID" value="GGF59377.1"/>
    <property type="molecule type" value="Genomic_DNA"/>
</dbReference>
<comment type="caution">
    <text evidence="3">The sequence shown here is derived from an EMBL/GenBank/DDBJ whole genome shotgun (WGS) entry which is preliminary data.</text>
</comment>
<feature type="coiled-coil region" evidence="1">
    <location>
        <begin position="31"/>
        <end position="61"/>
    </location>
</feature>
<organism evidence="3 4">
    <name type="scientific">Terasakiella brassicae</name>
    <dbReference type="NCBI Taxonomy" id="1634917"/>
    <lineage>
        <taxon>Bacteria</taxon>
        <taxon>Pseudomonadati</taxon>
        <taxon>Pseudomonadota</taxon>
        <taxon>Alphaproteobacteria</taxon>
        <taxon>Rhodospirillales</taxon>
        <taxon>Terasakiellaceae</taxon>
        <taxon>Terasakiella</taxon>
    </lineage>
</organism>
<protein>
    <submittedName>
        <fullName evidence="3">Uncharacterized protein</fullName>
    </submittedName>
</protein>
<sequence>MKKLLLGMALCLISFQLHASEARYSSWSDPNKEVSQNTDALKNMIRELNDLVNEAEQARAADPRFLQDLKNLTNRYGQTTVPRVALQDDFADGNFTENPVWQVVSGKYWIEKGYGLRSFVDGSSTTSNAESSSARKVSKEELLIGVLGAVLGGKTQSQPQEQTQDTSVVSVAEIYTDQAISNSFEIDMDMSSWVAAGHLEFGPYQGTNRQTGYRLVYQGGQSPALQLVRHYSNSAAVVARYDTLKLEDQKNHKLVWKRGSGGRITVRVDDTVVIDVNDHSFKDDFTGFILTNKKGDFTVKSISILNAQ</sequence>
<keyword evidence="1" id="KW-0175">Coiled coil</keyword>
<evidence type="ECO:0000313" key="4">
    <source>
        <dbReference type="Proteomes" id="UP000632498"/>
    </source>
</evidence>
<keyword evidence="4" id="KW-1185">Reference proteome</keyword>